<dbReference type="RefSeq" id="WP_139251155.1">
    <property type="nucleotide sequence ID" value="NZ_FRBW01000003.1"/>
</dbReference>
<dbReference type="OrthoDB" id="9816185at2"/>
<keyword evidence="2" id="KW-1185">Reference proteome</keyword>
<dbReference type="EMBL" id="FRBW01000003">
    <property type="protein sequence ID" value="SHM73481.1"/>
    <property type="molecule type" value="Genomic_DNA"/>
</dbReference>
<dbReference type="Gene3D" id="1.10.30.50">
    <property type="match status" value="1"/>
</dbReference>
<dbReference type="STRING" id="735517.SAMN05444272_3088"/>
<sequence>MKKFDHRSKGQYRALAAVARNSRAKRSAPAIKTRMDFFASAYREYLRNRGNPWLMSGHVCDQEFRETMAGLFESKIQAVSYIAALRRASRGGCCSMCGSLNNNQVDHYLPQDHYPEFSVFLPNLFPICSCNQAKGKKTVGPTYGERFLHPKFDRKIGERSLYVRIRNHDEAPTYTVVIRKPKRVRDTAAFSFHTRTLVSQNALVEHVKSGFERFCRRPGNVVRLLKRSNPDSKEHLIRLLRDEIDEVCWQHRTKNNWESVMLQALIERRTVAWLWKRLSVPGRNAGDPLVDL</sequence>
<protein>
    <recommendedName>
        <fullName evidence="3">HNH endonuclease</fullName>
    </recommendedName>
</protein>
<name>A0A1M7L6J5_9HYPH</name>
<organism evidence="1 2">
    <name type="scientific">Roseibium suaedae</name>
    <dbReference type="NCBI Taxonomy" id="735517"/>
    <lineage>
        <taxon>Bacteria</taxon>
        <taxon>Pseudomonadati</taxon>
        <taxon>Pseudomonadota</taxon>
        <taxon>Alphaproteobacteria</taxon>
        <taxon>Hyphomicrobiales</taxon>
        <taxon>Stappiaceae</taxon>
        <taxon>Roseibium</taxon>
    </lineage>
</organism>
<dbReference type="Proteomes" id="UP000186002">
    <property type="component" value="Unassembled WGS sequence"/>
</dbReference>
<dbReference type="AlphaFoldDB" id="A0A1M7L6J5"/>
<evidence type="ECO:0000313" key="2">
    <source>
        <dbReference type="Proteomes" id="UP000186002"/>
    </source>
</evidence>
<evidence type="ECO:0000313" key="1">
    <source>
        <dbReference type="EMBL" id="SHM73481.1"/>
    </source>
</evidence>
<proteinExistence type="predicted"/>
<accession>A0A1M7L6J5</accession>
<evidence type="ECO:0008006" key="3">
    <source>
        <dbReference type="Google" id="ProtNLM"/>
    </source>
</evidence>
<reference evidence="1 2" key="1">
    <citation type="submission" date="2016-11" db="EMBL/GenBank/DDBJ databases">
        <authorList>
            <person name="Jaros S."/>
            <person name="Januszkiewicz K."/>
            <person name="Wedrychowicz H."/>
        </authorList>
    </citation>
    <scope>NUCLEOTIDE SEQUENCE [LARGE SCALE GENOMIC DNA]</scope>
    <source>
        <strain evidence="1 2">DSM 22153</strain>
    </source>
</reference>
<gene>
    <name evidence="1" type="ORF">SAMN05444272_3088</name>
</gene>